<organism evidence="3 4">
    <name type="scientific">Coccomyxa subellipsoidea (strain C-169)</name>
    <name type="common">Green microalga</name>
    <dbReference type="NCBI Taxonomy" id="574566"/>
    <lineage>
        <taxon>Eukaryota</taxon>
        <taxon>Viridiplantae</taxon>
        <taxon>Chlorophyta</taxon>
        <taxon>core chlorophytes</taxon>
        <taxon>Trebouxiophyceae</taxon>
        <taxon>Trebouxiophyceae incertae sedis</taxon>
        <taxon>Coccomyxaceae</taxon>
        <taxon>Coccomyxa</taxon>
        <taxon>Coccomyxa subellipsoidea</taxon>
    </lineage>
</organism>
<keyword evidence="2" id="KW-0732">Signal</keyword>
<keyword evidence="4" id="KW-1185">Reference proteome</keyword>
<evidence type="ECO:0000256" key="2">
    <source>
        <dbReference type="SAM" id="SignalP"/>
    </source>
</evidence>
<reference evidence="3 4" key="1">
    <citation type="journal article" date="2012" name="Genome Biol.">
        <title>The genome of the polar eukaryotic microalga coccomyxa subellipsoidea reveals traits of cold adaptation.</title>
        <authorList>
            <person name="Blanc G."/>
            <person name="Agarkova I."/>
            <person name="Grimwood J."/>
            <person name="Kuo A."/>
            <person name="Brueggeman A."/>
            <person name="Dunigan D."/>
            <person name="Gurnon J."/>
            <person name="Ladunga I."/>
            <person name="Lindquist E."/>
            <person name="Lucas S."/>
            <person name="Pangilinan J."/>
            <person name="Proschold T."/>
            <person name="Salamov A."/>
            <person name="Schmutz J."/>
            <person name="Weeks D."/>
            <person name="Yamada T."/>
            <person name="Claverie J.M."/>
            <person name="Grigoriev I."/>
            <person name="Van Etten J."/>
            <person name="Lomsadze A."/>
            <person name="Borodovsky M."/>
        </authorList>
    </citation>
    <scope>NUCLEOTIDE SEQUENCE [LARGE SCALE GENOMIC DNA]</scope>
    <source>
        <strain evidence="3 4">C-169</strain>
    </source>
</reference>
<feature type="signal peptide" evidence="2">
    <location>
        <begin position="1"/>
        <end position="22"/>
    </location>
</feature>
<evidence type="ECO:0000313" key="3">
    <source>
        <dbReference type="EMBL" id="EIE23710.1"/>
    </source>
</evidence>
<comment type="caution">
    <text evidence="3">The sequence shown here is derived from an EMBL/GenBank/DDBJ whole genome shotgun (WGS) entry which is preliminary data.</text>
</comment>
<dbReference type="EMBL" id="AGSI01000007">
    <property type="protein sequence ID" value="EIE23710.1"/>
    <property type="molecule type" value="Genomic_DNA"/>
</dbReference>
<evidence type="ECO:0000313" key="4">
    <source>
        <dbReference type="Proteomes" id="UP000007264"/>
    </source>
</evidence>
<protein>
    <submittedName>
        <fullName evidence="3">Uncharacterized protein</fullName>
    </submittedName>
</protein>
<dbReference type="AlphaFoldDB" id="I0YZ91"/>
<dbReference type="GeneID" id="17041702"/>
<gene>
    <name evidence="3" type="ORF">COCSUDRAFT_47407</name>
</gene>
<sequence>MKLYKALIICYLAAVAVKIANGQGSGNGNDNGQYNVGGGNGNTNGVGNLGSYNGNGNGAYNTGNQNGNANGNYNIGSLNGNGNGRANTGSNNGNSNGGFNTGSSNGNNNGIGNVGSGNGNGNGNGNAGGKGDPILSGFDSRSFEFQGEPGKTYSIISERFHLVSTKLKLGVLWDHNGTYMEGYGLQYKDHQITVELTPEDDLAVTMNGEQLTMTKGETELEMVPYVEGGEMVLLWQLHREGLGNALEITTDLLQVVVWVTPAGTVDEGGKEQPAYLNFDVALLGPPAGNEMQGIVGETYNRMLAGDAVNDPSSPLFLPDDYQFHGKGPEEAYIVDGYFAQHEGSAFGKEHKRVLIENDAVSQMAFPLRAFGRAAALTSAPQTVVLRASGGRKGKFL</sequence>
<dbReference type="STRING" id="574566.I0YZ91"/>
<evidence type="ECO:0000256" key="1">
    <source>
        <dbReference type="SAM" id="MobiDB-lite"/>
    </source>
</evidence>
<proteinExistence type="predicted"/>
<dbReference type="KEGG" id="csl:COCSUDRAFT_47407"/>
<dbReference type="OrthoDB" id="10364991at2759"/>
<feature type="compositionally biased region" description="Gly residues" evidence="1">
    <location>
        <begin position="112"/>
        <end position="131"/>
    </location>
</feature>
<accession>I0YZ91</accession>
<name>I0YZ91_COCSC</name>
<feature type="compositionally biased region" description="Low complexity" evidence="1">
    <location>
        <begin position="84"/>
        <end position="94"/>
    </location>
</feature>
<dbReference type="RefSeq" id="XP_005648254.1">
    <property type="nucleotide sequence ID" value="XM_005648197.1"/>
</dbReference>
<dbReference type="Proteomes" id="UP000007264">
    <property type="component" value="Unassembled WGS sequence"/>
</dbReference>
<feature type="region of interest" description="Disordered" evidence="1">
    <location>
        <begin position="82"/>
        <end position="133"/>
    </location>
</feature>
<feature type="chain" id="PRO_5003636557" evidence="2">
    <location>
        <begin position="23"/>
        <end position="396"/>
    </location>
</feature>
<feature type="compositionally biased region" description="Low complexity" evidence="1">
    <location>
        <begin position="101"/>
        <end position="111"/>
    </location>
</feature>